<evidence type="ECO:0000313" key="3">
    <source>
        <dbReference type="Proteomes" id="UP000233551"/>
    </source>
</evidence>
<dbReference type="STRING" id="22663.A0A2I0JBF1"/>
<evidence type="ECO:0000313" key="2">
    <source>
        <dbReference type="EMBL" id="PKI53577.1"/>
    </source>
</evidence>
<dbReference type="PANTHER" id="PTHR24559">
    <property type="entry name" value="TRANSPOSON TY3-I GAG-POL POLYPROTEIN"/>
    <property type="match status" value="1"/>
</dbReference>
<dbReference type="InterPro" id="IPR041577">
    <property type="entry name" value="RT_RNaseH_2"/>
</dbReference>
<organism evidence="2 3">
    <name type="scientific">Punica granatum</name>
    <name type="common">Pomegranate</name>
    <dbReference type="NCBI Taxonomy" id="22663"/>
    <lineage>
        <taxon>Eukaryota</taxon>
        <taxon>Viridiplantae</taxon>
        <taxon>Streptophyta</taxon>
        <taxon>Embryophyta</taxon>
        <taxon>Tracheophyta</taxon>
        <taxon>Spermatophyta</taxon>
        <taxon>Magnoliopsida</taxon>
        <taxon>eudicotyledons</taxon>
        <taxon>Gunneridae</taxon>
        <taxon>Pentapetalae</taxon>
        <taxon>rosids</taxon>
        <taxon>malvids</taxon>
        <taxon>Myrtales</taxon>
        <taxon>Lythraceae</taxon>
        <taxon>Punica</taxon>
    </lineage>
</organism>
<proteinExistence type="predicted"/>
<sequence>MESVLRDLDDWSDDDEPEEEFVEKIHIALEDQEKTTFTCPYGTFAFRRVPFGLCNAPATFLSCLQAFNLLKEKLTSAPVIVAPDWELPFELMCDASDYVVGAVLGQMRGKNQLLYKLMTPEL</sequence>
<name>A0A2I0JBF1_PUNGR</name>
<dbReference type="InterPro" id="IPR053134">
    <property type="entry name" value="RNA-dir_DNA_polymerase"/>
</dbReference>
<dbReference type="PANTHER" id="PTHR24559:SF444">
    <property type="entry name" value="REVERSE TRANSCRIPTASE DOMAIN-CONTAINING PROTEIN"/>
    <property type="match status" value="1"/>
</dbReference>
<accession>A0A2I0JBF1</accession>
<evidence type="ECO:0000259" key="1">
    <source>
        <dbReference type="Pfam" id="PF17919"/>
    </source>
</evidence>
<dbReference type="Gene3D" id="3.10.10.10">
    <property type="entry name" value="HIV Type 1 Reverse Transcriptase, subunit A, domain 1"/>
    <property type="match status" value="1"/>
</dbReference>
<dbReference type="AlphaFoldDB" id="A0A2I0JBF1"/>
<dbReference type="Gene3D" id="3.30.70.270">
    <property type="match status" value="1"/>
</dbReference>
<dbReference type="Pfam" id="PF17919">
    <property type="entry name" value="RT_RNaseH_2"/>
    <property type="match status" value="1"/>
</dbReference>
<dbReference type="SUPFAM" id="SSF56672">
    <property type="entry name" value="DNA/RNA polymerases"/>
    <property type="match status" value="1"/>
</dbReference>
<feature type="domain" description="Reverse transcriptase/retrotransposon-derived protein RNase H-like" evidence="1">
    <location>
        <begin position="63"/>
        <end position="112"/>
    </location>
</feature>
<comment type="caution">
    <text evidence="2">The sequence shown here is derived from an EMBL/GenBank/DDBJ whole genome shotgun (WGS) entry which is preliminary data.</text>
</comment>
<reference evidence="2 3" key="1">
    <citation type="submission" date="2017-11" db="EMBL/GenBank/DDBJ databases">
        <title>De-novo sequencing of pomegranate (Punica granatum L.) genome.</title>
        <authorList>
            <person name="Akparov Z."/>
            <person name="Amiraslanov A."/>
            <person name="Hajiyeva S."/>
            <person name="Abbasov M."/>
            <person name="Kaur K."/>
            <person name="Hamwieh A."/>
            <person name="Solovyev V."/>
            <person name="Salamov A."/>
            <person name="Braich B."/>
            <person name="Kosarev P."/>
            <person name="Mahmoud A."/>
            <person name="Hajiyev E."/>
            <person name="Babayeva S."/>
            <person name="Izzatullayeva V."/>
            <person name="Mammadov A."/>
            <person name="Mammadov A."/>
            <person name="Sharifova S."/>
            <person name="Ojaghi J."/>
            <person name="Eynullazada K."/>
            <person name="Bayramov B."/>
            <person name="Abdulazimova A."/>
            <person name="Shahmuradov I."/>
        </authorList>
    </citation>
    <scope>NUCLEOTIDE SEQUENCE [LARGE SCALE GENOMIC DNA]</scope>
    <source>
        <strain evidence="3">cv. AG2017</strain>
        <tissue evidence="2">Leaf</tissue>
    </source>
</reference>
<dbReference type="EMBL" id="PGOL01001850">
    <property type="protein sequence ID" value="PKI53577.1"/>
    <property type="molecule type" value="Genomic_DNA"/>
</dbReference>
<keyword evidence="3" id="KW-1185">Reference proteome</keyword>
<dbReference type="InterPro" id="IPR043128">
    <property type="entry name" value="Rev_trsase/Diguanyl_cyclase"/>
</dbReference>
<dbReference type="Proteomes" id="UP000233551">
    <property type="component" value="Unassembled WGS sequence"/>
</dbReference>
<dbReference type="InterPro" id="IPR043502">
    <property type="entry name" value="DNA/RNA_pol_sf"/>
</dbReference>
<gene>
    <name evidence="2" type="ORF">CRG98_026027</name>
</gene>
<protein>
    <recommendedName>
        <fullName evidence="1">Reverse transcriptase/retrotransposon-derived protein RNase H-like domain-containing protein</fullName>
    </recommendedName>
</protein>